<dbReference type="SMART" id="SM00717">
    <property type="entry name" value="SANT"/>
    <property type="match status" value="1"/>
</dbReference>
<dbReference type="PROSITE" id="PS51294">
    <property type="entry name" value="HTH_MYB"/>
    <property type="match status" value="1"/>
</dbReference>
<dbReference type="InterPro" id="IPR001005">
    <property type="entry name" value="SANT/Myb"/>
</dbReference>
<sequence>MSKKLQWSQEEKELLIQLTKIDRENKYNIDWEKIASNIKNRTASQCKSYYANIIKPSIGAESRQNHMWTRKELLSLYILGVNYSSDFECVKNSDEMFKHFTVKQLASQWHQILKKQLVFLNYYRQIEESPNFITTLNRKDFHSSSFVIKVGYERKLLVQLKYFQRSTQQADDQGYPLDVMEIKAIEQFFKDVNIDKLYHIYQQEHDRRGEKLATK</sequence>
<protein>
    <submittedName>
        <fullName evidence="3">Myb-like_DNA-binding domain-containing protein</fullName>
    </submittedName>
</protein>
<dbReference type="Pfam" id="PF00249">
    <property type="entry name" value="Myb_DNA-binding"/>
    <property type="match status" value="1"/>
</dbReference>
<dbReference type="PROSITE" id="PS50090">
    <property type="entry name" value="MYB_LIKE"/>
    <property type="match status" value="1"/>
</dbReference>
<dbReference type="InterPro" id="IPR009057">
    <property type="entry name" value="Homeodomain-like_sf"/>
</dbReference>
<organism evidence="3 4">
    <name type="scientific">Hexamita inflata</name>
    <dbReference type="NCBI Taxonomy" id="28002"/>
    <lineage>
        <taxon>Eukaryota</taxon>
        <taxon>Metamonada</taxon>
        <taxon>Diplomonadida</taxon>
        <taxon>Hexamitidae</taxon>
        <taxon>Hexamitinae</taxon>
        <taxon>Hexamita</taxon>
    </lineage>
</organism>
<dbReference type="Gene3D" id="1.10.10.60">
    <property type="entry name" value="Homeodomain-like"/>
    <property type="match status" value="1"/>
</dbReference>
<feature type="domain" description="HTH myb-type" evidence="2">
    <location>
        <begin position="1"/>
        <end position="58"/>
    </location>
</feature>
<gene>
    <name evidence="3" type="ORF">HINF_LOCUS9904</name>
</gene>
<evidence type="ECO:0000313" key="3">
    <source>
        <dbReference type="EMBL" id="CAL5987461.1"/>
    </source>
</evidence>
<reference evidence="3 4" key="1">
    <citation type="submission" date="2024-07" db="EMBL/GenBank/DDBJ databases">
        <authorList>
            <person name="Akdeniz Z."/>
        </authorList>
    </citation>
    <scope>NUCLEOTIDE SEQUENCE [LARGE SCALE GENOMIC DNA]</scope>
</reference>
<feature type="domain" description="Myb-like" evidence="1">
    <location>
        <begin position="1"/>
        <end position="54"/>
    </location>
</feature>
<dbReference type="InterPro" id="IPR017930">
    <property type="entry name" value="Myb_dom"/>
</dbReference>
<dbReference type="SUPFAM" id="SSF46689">
    <property type="entry name" value="Homeodomain-like"/>
    <property type="match status" value="1"/>
</dbReference>
<dbReference type="EMBL" id="CAXDID020000021">
    <property type="protein sequence ID" value="CAL5987461.1"/>
    <property type="molecule type" value="Genomic_DNA"/>
</dbReference>
<name>A0ABP1H9Y6_9EUKA</name>
<accession>A0ABP1H9Y6</accession>
<comment type="caution">
    <text evidence="3">The sequence shown here is derived from an EMBL/GenBank/DDBJ whole genome shotgun (WGS) entry which is preliminary data.</text>
</comment>
<proteinExistence type="predicted"/>
<keyword evidence="4" id="KW-1185">Reference proteome</keyword>
<evidence type="ECO:0000259" key="1">
    <source>
        <dbReference type="PROSITE" id="PS50090"/>
    </source>
</evidence>
<dbReference type="Proteomes" id="UP001642409">
    <property type="component" value="Unassembled WGS sequence"/>
</dbReference>
<evidence type="ECO:0000313" key="4">
    <source>
        <dbReference type="Proteomes" id="UP001642409"/>
    </source>
</evidence>
<evidence type="ECO:0000259" key="2">
    <source>
        <dbReference type="PROSITE" id="PS51294"/>
    </source>
</evidence>
<dbReference type="CDD" id="cd00167">
    <property type="entry name" value="SANT"/>
    <property type="match status" value="1"/>
</dbReference>